<keyword evidence="4" id="KW-0833">Ubl conjugation pathway</keyword>
<dbReference type="Gene3D" id="3.30.710.10">
    <property type="entry name" value="Potassium Channel Kv1.1, Chain A"/>
    <property type="match status" value="1"/>
</dbReference>
<dbReference type="Gene3D" id="2.120.10.80">
    <property type="entry name" value="Kelch-type beta propeller"/>
    <property type="match status" value="1"/>
</dbReference>
<keyword evidence="3" id="KW-0677">Repeat</keyword>
<dbReference type="SUPFAM" id="SSF117281">
    <property type="entry name" value="Kelch motif"/>
    <property type="match status" value="1"/>
</dbReference>
<name>A0A8J9VAA5_BRALA</name>
<reference evidence="7" key="1">
    <citation type="submission" date="2022-01" db="EMBL/GenBank/DDBJ databases">
        <authorList>
            <person name="Braso-Vives M."/>
        </authorList>
    </citation>
    <scope>NUCLEOTIDE SEQUENCE</scope>
</reference>
<dbReference type="OrthoDB" id="45365at2759"/>
<dbReference type="Pfam" id="PF00651">
    <property type="entry name" value="BTB"/>
    <property type="match status" value="1"/>
</dbReference>
<dbReference type="Gene3D" id="1.25.40.420">
    <property type="match status" value="1"/>
</dbReference>
<keyword evidence="2" id="KW-0880">Kelch repeat</keyword>
<evidence type="ECO:0000256" key="3">
    <source>
        <dbReference type="ARBA" id="ARBA00022737"/>
    </source>
</evidence>
<dbReference type="EMBL" id="OV696686">
    <property type="protein sequence ID" value="CAH1232336.1"/>
    <property type="molecule type" value="Genomic_DNA"/>
</dbReference>
<sequence length="593" mass="66379">MAGDGPSPQAASAGNKADYAQTSLATFHDFWRDALLTDVNICVHDGVLPCHRLVLAKNPVFRAMFLTEMSEFGKDEIRLSGVGIAELRKLVGYLYTGEVEIDGERVQDLLLAANMWQFSAVQAACETYLDSHLDTCNCIGVMVLAKLVCCPTLLGRARNMVISLFSSAKEDPNFLDLGENEVKEILDSEALVIKSEEDTLTAVLKWVNHNPQQRLHSFPGVLQCVRLTHLRLSALKRLAKHPLVLEANECLEMITNSQVYLQERKCDQQKKSRRCATHEIAVLFGQQDQETESCDVLCYDDEEDDSWRKVTRLPHKLSLMSVAVEGDIVYLTGGTTDIHNPEGGVQRRAYTYSFLQDTWKELPEMHVGRYGHISAVEKGKLYVLGGQQNGSPASVEMYTEDANTWTICCPCPNVPLNVQACVSQGNLYLLNPTDSGLFSEDDGETLTFQCYNPTANTWRTVKDAAMRVKAAGVYGNQILISKTDNTRSMIYNPVNMTTEERPDHDRLSHVYATGVYGGLFQWSSECHDYLYSYDDSGEHFQESVTYLPVSVWNPITVTVDKLSFGWFCRDLDLFDSQESNVSMKEGKAAETVQ</sequence>
<evidence type="ECO:0000256" key="4">
    <source>
        <dbReference type="ARBA" id="ARBA00022786"/>
    </source>
</evidence>
<accession>A0A8J9VAA5</accession>
<evidence type="ECO:0000259" key="6">
    <source>
        <dbReference type="PROSITE" id="PS50097"/>
    </source>
</evidence>
<dbReference type="AlphaFoldDB" id="A0A8J9VAA5"/>
<dbReference type="SMART" id="SM00225">
    <property type="entry name" value="BTB"/>
    <property type="match status" value="1"/>
</dbReference>
<dbReference type="SMART" id="SM00612">
    <property type="entry name" value="Kelch"/>
    <property type="match status" value="2"/>
</dbReference>
<evidence type="ECO:0000313" key="7">
    <source>
        <dbReference type="EMBL" id="CAH1232336.1"/>
    </source>
</evidence>
<dbReference type="SUPFAM" id="SSF54695">
    <property type="entry name" value="POZ domain"/>
    <property type="match status" value="1"/>
</dbReference>
<evidence type="ECO:0000256" key="2">
    <source>
        <dbReference type="ARBA" id="ARBA00022441"/>
    </source>
</evidence>
<dbReference type="PANTHER" id="PTHR24412:SF451">
    <property type="entry name" value="KELCH-LIKE PROTEIN 20"/>
    <property type="match status" value="1"/>
</dbReference>
<keyword evidence="8" id="KW-1185">Reference proteome</keyword>
<comment type="pathway">
    <text evidence="1">Protein modification; protein ubiquitination.</text>
</comment>
<dbReference type="InterPro" id="IPR011333">
    <property type="entry name" value="SKP1/BTB/POZ_sf"/>
</dbReference>
<dbReference type="InterPro" id="IPR006652">
    <property type="entry name" value="Kelch_1"/>
</dbReference>
<feature type="domain" description="BTB" evidence="6">
    <location>
        <begin position="37"/>
        <end position="103"/>
    </location>
</feature>
<proteinExistence type="predicted"/>
<evidence type="ECO:0000313" key="8">
    <source>
        <dbReference type="Proteomes" id="UP000838412"/>
    </source>
</evidence>
<dbReference type="PANTHER" id="PTHR24412">
    <property type="entry name" value="KELCH PROTEIN"/>
    <property type="match status" value="1"/>
</dbReference>
<dbReference type="FunFam" id="1.25.40.420:FF:000001">
    <property type="entry name" value="Kelch-like family member 12"/>
    <property type="match status" value="1"/>
</dbReference>
<protein>
    <recommendedName>
        <fullName evidence="5">Kelch-like protein 20</fullName>
    </recommendedName>
</protein>
<dbReference type="InterPro" id="IPR011705">
    <property type="entry name" value="BACK"/>
</dbReference>
<dbReference type="InterPro" id="IPR015915">
    <property type="entry name" value="Kelch-typ_b-propeller"/>
</dbReference>
<dbReference type="SMART" id="SM00875">
    <property type="entry name" value="BACK"/>
    <property type="match status" value="1"/>
</dbReference>
<evidence type="ECO:0000256" key="1">
    <source>
        <dbReference type="ARBA" id="ARBA00004906"/>
    </source>
</evidence>
<dbReference type="Proteomes" id="UP000838412">
    <property type="component" value="Chromosome 1"/>
</dbReference>
<evidence type="ECO:0000256" key="5">
    <source>
        <dbReference type="ARBA" id="ARBA00040631"/>
    </source>
</evidence>
<dbReference type="Pfam" id="PF07707">
    <property type="entry name" value="BACK"/>
    <property type="match status" value="1"/>
</dbReference>
<gene>
    <name evidence="7" type="primary">KLHL38</name>
    <name evidence="7" type="ORF">BLAG_LOCUS1513</name>
</gene>
<dbReference type="PROSITE" id="PS50097">
    <property type="entry name" value="BTB"/>
    <property type="match status" value="1"/>
</dbReference>
<organism evidence="7 8">
    <name type="scientific">Branchiostoma lanceolatum</name>
    <name type="common">Common lancelet</name>
    <name type="synonym">Amphioxus lanceolatum</name>
    <dbReference type="NCBI Taxonomy" id="7740"/>
    <lineage>
        <taxon>Eukaryota</taxon>
        <taxon>Metazoa</taxon>
        <taxon>Chordata</taxon>
        <taxon>Cephalochordata</taxon>
        <taxon>Leptocardii</taxon>
        <taxon>Amphioxiformes</taxon>
        <taxon>Branchiostomatidae</taxon>
        <taxon>Branchiostoma</taxon>
    </lineage>
</organism>
<dbReference type="InterPro" id="IPR000210">
    <property type="entry name" value="BTB/POZ_dom"/>
</dbReference>